<evidence type="ECO:0000259" key="3">
    <source>
        <dbReference type="PROSITE" id="PS51035"/>
    </source>
</evidence>
<evidence type="ECO:0000313" key="5">
    <source>
        <dbReference type="Proteomes" id="UP000007879"/>
    </source>
</evidence>
<dbReference type="OrthoDB" id="333905at2759"/>
<dbReference type="EnsemblMetazoa" id="Aqu2.1.34618_001">
    <property type="protein sequence ID" value="Aqu2.1.34618_001"/>
    <property type="gene ID" value="Aqu2.1.34618"/>
</dbReference>
<dbReference type="KEGG" id="aqu:105312386"/>
<feature type="compositionally biased region" description="Polar residues" evidence="1">
    <location>
        <begin position="177"/>
        <end position="189"/>
    </location>
</feature>
<dbReference type="PROSITE" id="PS01159">
    <property type="entry name" value="WW_DOMAIN_1"/>
    <property type="match status" value="1"/>
</dbReference>
<keyword evidence="5" id="KW-1185">Reference proteome</keyword>
<dbReference type="OMA" id="VATKQNI"/>
<feature type="compositionally biased region" description="Basic and acidic residues" evidence="1">
    <location>
        <begin position="228"/>
        <end position="244"/>
    </location>
</feature>
<dbReference type="PROSITE" id="PS51035">
    <property type="entry name" value="BAG"/>
    <property type="match status" value="1"/>
</dbReference>
<protein>
    <recommendedName>
        <fullName evidence="6">BAG domain-containing protein</fullName>
    </recommendedName>
</protein>
<evidence type="ECO:0000313" key="4">
    <source>
        <dbReference type="EnsemblMetazoa" id="Aqu2.1.34618_001"/>
    </source>
</evidence>
<organism evidence="4">
    <name type="scientific">Amphimedon queenslandica</name>
    <name type="common">Sponge</name>
    <dbReference type="NCBI Taxonomy" id="400682"/>
    <lineage>
        <taxon>Eukaryota</taxon>
        <taxon>Metazoa</taxon>
        <taxon>Porifera</taxon>
        <taxon>Demospongiae</taxon>
        <taxon>Heteroscleromorpha</taxon>
        <taxon>Haplosclerida</taxon>
        <taxon>Niphatidae</taxon>
        <taxon>Amphimedon</taxon>
    </lineage>
</organism>
<dbReference type="PROSITE" id="PS50020">
    <property type="entry name" value="WW_DOMAIN_2"/>
    <property type="match status" value="1"/>
</dbReference>
<feature type="domain" description="BAG" evidence="3">
    <location>
        <begin position="291"/>
        <end position="354"/>
    </location>
</feature>
<dbReference type="SMART" id="SM00456">
    <property type="entry name" value="WW"/>
    <property type="match status" value="1"/>
</dbReference>
<dbReference type="SUPFAM" id="SSF51045">
    <property type="entry name" value="WW domain"/>
    <property type="match status" value="1"/>
</dbReference>
<sequence length="358" mass="39861">MTLTQVDLDYPYHWSNTEENYYVPLPPNWEMKMDLFTGWPFFVDHPNRRTTWLDPRYDPGVLRSSRGYHPSNHWCNGMPNSHTMGYPYADPYYANPYSSDPYHVSPFGYDTLRSGYPLKKSGPLNPHTPRRGKSQPSVATKQNIETKPSVPDRHSSPHPSTSSTPLSPPPSRDVLRATSTSPSSENKPSVTEPIVPAVAVETAGTESGADPVVKDNDAPAPAEMDNVSEVHDNVKEEAGDKSDEAVDNMQEEAGDESDDVTMEDDSVLSEDDIKAKLELIDSISAEATANLKSRIESFQGTSSSKEYLYISETLLSIILKLDSVSTDGNERIRNHRKGTIVSIQDMLRELEERAKLDS</sequence>
<dbReference type="STRING" id="400682.A0A1X7V3P1"/>
<dbReference type="CDD" id="cd00201">
    <property type="entry name" value="WW"/>
    <property type="match status" value="1"/>
</dbReference>
<feature type="domain" description="WW" evidence="2">
    <location>
        <begin position="23"/>
        <end position="57"/>
    </location>
</feature>
<feature type="region of interest" description="Disordered" evidence="1">
    <location>
        <begin position="117"/>
        <end position="263"/>
    </location>
</feature>
<dbReference type="Gene3D" id="1.20.58.120">
    <property type="entry name" value="BAG domain"/>
    <property type="match status" value="1"/>
</dbReference>
<dbReference type="SUPFAM" id="SSF63491">
    <property type="entry name" value="BAG domain"/>
    <property type="match status" value="1"/>
</dbReference>
<dbReference type="InterPro" id="IPR036533">
    <property type="entry name" value="BAG_dom_sf"/>
</dbReference>
<dbReference type="Pfam" id="PF02179">
    <property type="entry name" value="BAG"/>
    <property type="match status" value="1"/>
</dbReference>
<dbReference type="GO" id="GO:0051087">
    <property type="term" value="F:protein-folding chaperone binding"/>
    <property type="evidence" value="ECO:0007669"/>
    <property type="project" value="InterPro"/>
</dbReference>
<accession>A0A1X7V3P1</accession>
<reference evidence="5" key="1">
    <citation type="journal article" date="2010" name="Nature">
        <title>The Amphimedon queenslandica genome and the evolution of animal complexity.</title>
        <authorList>
            <person name="Srivastava M."/>
            <person name="Simakov O."/>
            <person name="Chapman J."/>
            <person name="Fahey B."/>
            <person name="Gauthier M.E."/>
            <person name="Mitros T."/>
            <person name="Richards G.S."/>
            <person name="Conaco C."/>
            <person name="Dacre M."/>
            <person name="Hellsten U."/>
            <person name="Larroux C."/>
            <person name="Putnam N.H."/>
            <person name="Stanke M."/>
            <person name="Adamska M."/>
            <person name="Darling A."/>
            <person name="Degnan S.M."/>
            <person name="Oakley T.H."/>
            <person name="Plachetzki D.C."/>
            <person name="Zhai Y."/>
            <person name="Adamski M."/>
            <person name="Calcino A."/>
            <person name="Cummins S.F."/>
            <person name="Goodstein D.M."/>
            <person name="Harris C."/>
            <person name="Jackson D.J."/>
            <person name="Leys S.P."/>
            <person name="Shu S."/>
            <person name="Woodcroft B.J."/>
            <person name="Vervoort M."/>
            <person name="Kosik K.S."/>
            <person name="Manning G."/>
            <person name="Degnan B.M."/>
            <person name="Rokhsar D.S."/>
        </authorList>
    </citation>
    <scope>NUCLEOTIDE SEQUENCE [LARGE SCALE GENOMIC DNA]</scope>
</reference>
<dbReference type="InterPro" id="IPR003103">
    <property type="entry name" value="BAG_domain"/>
</dbReference>
<dbReference type="AlphaFoldDB" id="A0A1X7V3P1"/>
<proteinExistence type="predicted"/>
<reference evidence="4" key="2">
    <citation type="submission" date="2017-05" db="UniProtKB">
        <authorList>
            <consortium name="EnsemblMetazoa"/>
        </authorList>
    </citation>
    <scope>IDENTIFICATION</scope>
</reference>
<dbReference type="InterPro" id="IPR036020">
    <property type="entry name" value="WW_dom_sf"/>
</dbReference>
<gene>
    <name evidence="4" type="primary">105312386</name>
</gene>
<dbReference type="InterPro" id="IPR001202">
    <property type="entry name" value="WW_dom"/>
</dbReference>
<dbReference type="EnsemblMetazoa" id="XM_011404985.2">
    <property type="protein sequence ID" value="XP_011403287.1"/>
    <property type="gene ID" value="LOC105312386"/>
</dbReference>
<dbReference type="SMART" id="SM00264">
    <property type="entry name" value="BAG"/>
    <property type="match status" value="1"/>
</dbReference>
<name>A0A1X7V3P1_AMPQE</name>
<evidence type="ECO:0000259" key="2">
    <source>
        <dbReference type="PROSITE" id="PS50020"/>
    </source>
</evidence>
<dbReference type="InParanoid" id="A0A1X7V3P1"/>
<evidence type="ECO:0000256" key="1">
    <source>
        <dbReference type="SAM" id="MobiDB-lite"/>
    </source>
</evidence>
<dbReference type="Proteomes" id="UP000007879">
    <property type="component" value="Unassembled WGS sequence"/>
</dbReference>
<dbReference type="Gene3D" id="2.20.70.10">
    <property type="match status" value="1"/>
</dbReference>
<evidence type="ECO:0008006" key="6">
    <source>
        <dbReference type="Google" id="ProtNLM"/>
    </source>
</evidence>
<feature type="compositionally biased region" description="Acidic residues" evidence="1">
    <location>
        <begin position="245"/>
        <end position="263"/>
    </location>
</feature>
<feature type="compositionally biased region" description="Polar residues" evidence="1">
    <location>
        <begin position="134"/>
        <end position="146"/>
    </location>
</feature>